<dbReference type="OMA" id="ERACANK"/>
<reference evidence="3" key="1">
    <citation type="submission" date="2011-08" db="EMBL/GenBank/DDBJ databases">
        <authorList>
            <person name="Rombauts S."/>
        </authorList>
    </citation>
    <scope>NUCLEOTIDE SEQUENCE</scope>
    <source>
        <strain evidence="3">London</strain>
    </source>
</reference>
<organism evidence="2 3">
    <name type="scientific">Tetranychus urticae</name>
    <name type="common">Two-spotted spider mite</name>
    <dbReference type="NCBI Taxonomy" id="32264"/>
    <lineage>
        <taxon>Eukaryota</taxon>
        <taxon>Metazoa</taxon>
        <taxon>Ecdysozoa</taxon>
        <taxon>Arthropoda</taxon>
        <taxon>Chelicerata</taxon>
        <taxon>Arachnida</taxon>
        <taxon>Acari</taxon>
        <taxon>Acariformes</taxon>
        <taxon>Trombidiformes</taxon>
        <taxon>Prostigmata</taxon>
        <taxon>Eleutherengona</taxon>
        <taxon>Raphignathae</taxon>
        <taxon>Tetranychoidea</taxon>
        <taxon>Tetranychidae</taxon>
        <taxon>Tetranychus</taxon>
    </lineage>
</organism>
<proteinExistence type="predicted"/>
<dbReference type="SUPFAM" id="SSF57302">
    <property type="entry name" value="Snake toxin-like"/>
    <property type="match status" value="1"/>
</dbReference>
<dbReference type="STRING" id="32264.T1K870"/>
<dbReference type="OrthoDB" id="6489754at2759"/>
<keyword evidence="1" id="KW-0732">Signal</keyword>
<name>T1K870_TETUR</name>
<keyword evidence="3" id="KW-1185">Reference proteome</keyword>
<dbReference type="AlphaFoldDB" id="T1K870"/>
<sequence>MINCLIGTLMYLSFINGAWCLESSMVIATNRPTMVNLSCYSCSSLEDPYCLNVTNATQDYLSKECRSKEKMCSVTRIEYENSDHTGTVFWALERKCSSSCIQGCIILGERTRLHYCSSCCSDDLCNTNSMSIDLKMNNLLIVTAIMVHAIFELSLNLFKSLA</sequence>
<dbReference type="HOGENOM" id="CLU_1637571_0_0_1"/>
<dbReference type="EMBL" id="CAEY01001871">
    <property type="status" value="NOT_ANNOTATED_CDS"/>
    <property type="molecule type" value="Genomic_DNA"/>
</dbReference>
<dbReference type="Proteomes" id="UP000015104">
    <property type="component" value="Unassembled WGS sequence"/>
</dbReference>
<dbReference type="CDD" id="cd00117">
    <property type="entry name" value="TFP"/>
    <property type="match status" value="1"/>
</dbReference>
<gene>
    <name evidence="2" type="primary">107361841</name>
</gene>
<protein>
    <recommendedName>
        <fullName evidence="4">Protein quiver</fullName>
    </recommendedName>
</protein>
<reference evidence="2" key="2">
    <citation type="submission" date="2015-06" db="UniProtKB">
        <authorList>
            <consortium name="EnsemblMetazoa"/>
        </authorList>
    </citation>
    <scope>IDENTIFICATION</scope>
</reference>
<dbReference type="InterPro" id="IPR045860">
    <property type="entry name" value="Snake_toxin-like_sf"/>
</dbReference>
<dbReference type="KEGG" id="tut:107361841"/>
<evidence type="ECO:0000313" key="3">
    <source>
        <dbReference type="Proteomes" id="UP000015104"/>
    </source>
</evidence>
<evidence type="ECO:0000256" key="1">
    <source>
        <dbReference type="SAM" id="SignalP"/>
    </source>
</evidence>
<dbReference type="eggNOG" id="ENOG502S49W">
    <property type="taxonomic scope" value="Eukaryota"/>
</dbReference>
<evidence type="ECO:0008006" key="4">
    <source>
        <dbReference type="Google" id="ProtNLM"/>
    </source>
</evidence>
<dbReference type="EnsemblMetazoa" id="tetur07g00260.1">
    <property type="protein sequence ID" value="tetur07g00260.1"/>
    <property type="gene ID" value="tetur07g00260"/>
</dbReference>
<evidence type="ECO:0000313" key="2">
    <source>
        <dbReference type="EnsemblMetazoa" id="tetur07g00260.1"/>
    </source>
</evidence>
<accession>T1K870</accession>
<feature type="signal peptide" evidence="1">
    <location>
        <begin position="1"/>
        <end position="20"/>
    </location>
</feature>
<feature type="chain" id="PRO_5004591367" description="Protein quiver" evidence="1">
    <location>
        <begin position="21"/>
        <end position="162"/>
    </location>
</feature>